<feature type="compositionally biased region" description="Basic and acidic residues" evidence="1">
    <location>
        <begin position="73"/>
        <end position="85"/>
    </location>
</feature>
<accession>A0A6A5YFH1</accession>
<feature type="compositionally biased region" description="Basic residues" evidence="1">
    <location>
        <begin position="57"/>
        <end position="69"/>
    </location>
</feature>
<dbReference type="OrthoDB" id="3438274at2759"/>
<evidence type="ECO:0000313" key="2">
    <source>
        <dbReference type="EMBL" id="KAF2089660.1"/>
    </source>
</evidence>
<evidence type="ECO:0000313" key="3">
    <source>
        <dbReference type="Proteomes" id="UP000799776"/>
    </source>
</evidence>
<organism evidence="2 3">
    <name type="scientific">Saccharata proteae CBS 121410</name>
    <dbReference type="NCBI Taxonomy" id="1314787"/>
    <lineage>
        <taxon>Eukaryota</taxon>
        <taxon>Fungi</taxon>
        <taxon>Dikarya</taxon>
        <taxon>Ascomycota</taxon>
        <taxon>Pezizomycotina</taxon>
        <taxon>Dothideomycetes</taxon>
        <taxon>Dothideomycetes incertae sedis</taxon>
        <taxon>Botryosphaeriales</taxon>
        <taxon>Saccharataceae</taxon>
        <taxon>Saccharata</taxon>
    </lineage>
</organism>
<feature type="compositionally biased region" description="Basic and acidic residues" evidence="1">
    <location>
        <begin position="115"/>
        <end position="136"/>
    </location>
</feature>
<dbReference type="AlphaFoldDB" id="A0A6A5YFH1"/>
<evidence type="ECO:0000256" key="1">
    <source>
        <dbReference type="SAM" id="MobiDB-lite"/>
    </source>
</evidence>
<sequence>MPSKTNMRYGTRGRLLPTYSPSDSAIDFEDDHDDSMTPPKRNTHPDLDVASDMGHHSTSRNVHHGRQRGLRSNQHDRSPVRETSSRQKQPVQATAGASSLNSARGQSKSAHTRRHESPASDFRYVDFEEIADDPRRHASLSQKKPRGTKRSAAVFDEDDENEDMLNEDVAPTGFVVTDEPLFVGQDEVSSEARSTEARSTAPPDEPSPVEPRVKRNKASTLKERLSQKSKQPGKPGRRSKDVVHDEINLLIKDLRQHQHYSWGAIVKELNRRAQLNGEVASFTDAAVYGRFVRNAPRIAEFNGEHDFNCKDYMYLKYTHRGETEPQVEEDREPRFSEQADELLVKAVAQVDTAAERERWTRVAQALEMQNVNITAEQAMRRHARL</sequence>
<dbReference type="Proteomes" id="UP000799776">
    <property type="component" value="Unassembled WGS sequence"/>
</dbReference>
<reference evidence="2" key="1">
    <citation type="journal article" date="2020" name="Stud. Mycol.">
        <title>101 Dothideomycetes genomes: a test case for predicting lifestyles and emergence of pathogens.</title>
        <authorList>
            <person name="Haridas S."/>
            <person name="Albert R."/>
            <person name="Binder M."/>
            <person name="Bloem J."/>
            <person name="Labutti K."/>
            <person name="Salamov A."/>
            <person name="Andreopoulos B."/>
            <person name="Baker S."/>
            <person name="Barry K."/>
            <person name="Bills G."/>
            <person name="Bluhm B."/>
            <person name="Cannon C."/>
            <person name="Castanera R."/>
            <person name="Culley D."/>
            <person name="Daum C."/>
            <person name="Ezra D."/>
            <person name="Gonzalez J."/>
            <person name="Henrissat B."/>
            <person name="Kuo A."/>
            <person name="Liang C."/>
            <person name="Lipzen A."/>
            <person name="Lutzoni F."/>
            <person name="Magnuson J."/>
            <person name="Mondo S."/>
            <person name="Nolan M."/>
            <person name="Ohm R."/>
            <person name="Pangilinan J."/>
            <person name="Park H.-J."/>
            <person name="Ramirez L."/>
            <person name="Alfaro M."/>
            <person name="Sun H."/>
            <person name="Tritt A."/>
            <person name="Yoshinaga Y."/>
            <person name="Zwiers L.-H."/>
            <person name="Turgeon B."/>
            <person name="Goodwin S."/>
            <person name="Spatafora J."/>
            <person name="Crous P."/>
            <person name="Grigoriev I."/>
        </authorList>
    </citation>
    <scope>NUCLEOTIDE SEQUENCE</scope>
    <source>
        <strain evidence="2">CBS 121410</strain>
    </source>
</reference>
<keyword evidence="3" id="KW-1185">Reference proteome</keyword>
<name>A0A6A5YFH1_9PEZI</name>
<gene>
    <name evidence="2" type="ORF">K490DRAFT_63793</name>
</gene>
<feature type="compositionally biased region" description="Polar residues" evidence="1">
    <location>
        <begin position="86"/>
        <end position="109"/>
    </location>
</feature>
<feature type="region of interest" description="Disordered" evidence="1">
    <location>
        <begin position="186"/>
        <end position="241"/>
    </location>
</feature>
<feature type="region of interest" description="Disordered" evidence="1">
    <location>
        <begin position="1"/>
        <end position="163"/>
    </location>
</feature>
<proteinExistence type="predicted"/>
<dbReference type="EMBL" id="ML978714">
    <property type="protein sequence ID" value="KAF2089660.1"/>
    <property type="molecule type" value="Genomic_DNA"/>
</dbReference>
<protein>
    <submittedName>
        <fullName evidence="2">Uncharacterized protein</fullName>
    </submittedName>
</protein>